<dbReference type="RefSeq" id="WP_055317295.1">
    <property type="nucleotide sequence ID" value="NZ_CP091123.1"/>
</dbReference>
<evidence type="ECO:0000259" key="4">
    <source>
        <dbReference type="Pfam" id="PF00155"/>
    </source>
</evidence>
<reference evidence="8" key="4">
    <citation type="submission" date="2018-06" db="EMBL/GenBank/DDBJ databases">
        <title>Serratia marcescens genome sequencing and assembly.</title>
        <authorList>
            <person name="Martins R.C."/>
            <person name="Perdigao-Neto L.V."/>
            <person name="Costa S.F."/>
            <person name="Levin A.S.S."/>
        </authorList>
    </citation>
    <scope>NUCLEOTIDE SEQUENCE [LARGE SCALE GENOMIC DNA]</scope>
    <source>
        <strain evidence="8">1283</strain>
    </source>
</reference>
<proteinExistence type="predicted"/>
<dbReference type="Proteomes" id="UP000050489">
    <property type="component" value="Unassembled WGS sequence"/>
</dbReference>
<evidence type="ECO:0000313" key="6">
    <source>
        <dbReference type="EMBL" id="PYA67736.1"/>
    </source>
</evidence>
<dbReference type="AlphaFoldDB" id="A0A658C9W3"/>
<evidence type="ECO:0000256" key="1">
    <source>
        <dbReference type="ARBA" id="ARBA00001933"/>
    </source>
</evidence>
<dbReference type="EMBL" id="LJEX02000169">
    <property type="protein sequence ID" value="OCO78956.1"/>
    <property type="molecule type" value="Genomic_DNA"/>
</dbReference>
<dbReference type="InterPro" id="IPR015421">
    <property type="entry name" value="PyrdxlP-dep_Trfase_major"/>
</dbReference>
<accession>A0A658C9W3</accession>
<keyword evidence="8" id="KW-1185">Reference proteome</keyword>
<reference evidence="7" key="1">
    <citation type="submission" date="2016-04" db="EMBL/GenBank/DDBJ databases">
        <authorList>
            <person name="Osei Sekyere J."/>
            <person name="Sivertsen A."/>
            <person name="Pedersen A.T."/>
            <person name="Sundsfjord A."/>
        </authorList>
    </citation>
    <scope>NUCLEOTIDE SEQUENCE [LARGE SCALE GENOMIC DNA]</scope>
    <source>
        <strain evidence="7">945174350</strain>
    </source>
</reference>
<reference evidence="6 8" key="3">
    <citation type="submission" date="2018-06" db="EMBL/GenBank/DDBJ databases">
        <title>Serratia marcescens genome sequencing and assembly.</title>
        <authorList>
            <person name="Martins R.C.R."/>
            <person name="Perdigao-Neto L.V."/>
            <person name="Costa S.F."/>
            <person name="Levin A.S.S."/>
        </authorList>
    </citation>
    <scope>NUCLEOTIDE SEQUENCE [LARGE SCALE GENOMIC DNA]</scope>
    <source>
        <strain evidence="6 8">1283</strain>
    </source>
</reference>
<dbReference type="PANTHER" id="PTHR13693:SF100">
    <property type="entry name" value="8-AMINO-7-OXONONANOATE SYNTHASE"/>
    <property type="match status" value="1"/>
</dbReference>
<dbReference type="EMBL" id="QJQB01000266">
    <property type="protein sequence ID" value="PYA67736.1"/>
    <property type="molecule type" value="Genomic_DNA"/>
</dbReference>
<dbReference type="InterPro" id="IPR004839">
    <property type="entry name" value="Aminotransferase_I/II_large"/>
</dbReference>
<evidence type="ECO:0000313" key="8">
    <source>
        <dbReference type="Proteomes" id="UP000247823"/>
    </source>
</evidence>
<dbReference type="InterPro" id="IPR015422">
    <property type="entry name" value="PyrdxlP-dep_Trfase_small"/>
</dbReference>
<keyword evidence="2" id="KW-0808">Transferase</keyword>
<dbReference type="Gene3D" id="3.40.640.10">
    <property type="entry name" value="Type I PLP-dependent aspartate aminotransferase-like (Major domain)"/>
    <property type="match status" value="1"/>
</dbReference>
<gene>
    <name evidence="5" type="ORF">AN695_0208745</name>
    <name evidence="6" type="ORF">DMW51_11945</name>
</gene>
<evidence type="ECO:0000256" key="2">
    <source>
        <dbReference type="ARBA" id="ARBA00022679"/>
    </source>
</evidence>
<dbReference type="GO" id="GO:0009102">
    <property type="term" value="P:biotin biosynthetic process"/>
    <property type="evidence" value="ECO:0007669"/>
    <property type="project" value="TreeGrafter"/>
</dbReference>
<reference evidence="6" key="5">
    <citation type="submission" date="2018-06" db="EMBL/GenBank/DDBJ databases">
        <authorList>
            <person name="Martins R.C."/>
            <person name="Perdigao-Neto L.V."/>
            <person name="Costa S.F."/>
            <person name="Levin A.S.S."/>
        </authorList>
    </citation>
    <scope>NUCLEOTIDE SEQUENCE</scope>
    <source>
        <strain evidence="6">1283</strain>
    </source>
</reference>
<evidence type="ECO:0000313" key="5">
    <source>
        <dbReference type="EMBL" id="OCO78956.1"/>
    </source>
</evidence>
<dbReference type="Pfam" id="PF00155">
    <property type="entry name" value="Aminotran_1_2"/>
    <property type="match status" value="1"/>
</dbReference>
<dbReference type="Proteomes" id="UP000247823">
    <property type="component" value="Unassembled WGS sequence"/>
</dbReference>
<protein>
    <submittedName>
        <fullName evidence="6">Quorum-sensing autoinducer synthase</fullName>
    </submittedName>
</protein>
<evidence type="ECO:0000313" key="7">
    <source>
        <dbReference type="Proteomes" id="UP000050489"/>
    </source>
</evidence>
<dbReference type="Gene3D" id="3.90.1150.10">
    <property type="entry name" value="Aspartate Aminotransferase, domain 1"/>
    <property type="match status" value="1"/>
</dbReference>
<dbReference type="InterPro" id="IPR015424">
    <property type="entry name" value="PyrdxlP-dep_Trfase"/>
</dbReference>
<dbReference type="SUPFAM" id="SSF53383">
    <property type="entry name" value="PLP-dependent transferases"/>
    <property type="match status" value="1"/>
</dbReference>
<comment type="cofactor">
    <cofactor evidence="1">
        <name>pyridoxal 5'-phosphate</name>
        <dbReference type="ChEBI" id="CHEBI:597326"/>
    </cofactor>
</comment>
<dbReference type="NCBIfam" id="NF005526">
    <property type="entry name" value="PRK07179.1"/>
    <property type="match status" value="1"/>
</dbReference>
<dbReference type="GO" id="GO:0030170">
    <property type="term" value="F:pyridoxal phosphate binding"/>
    <property type="evidence" value="ECO:0007669"/>
    <property type="project" value="InterPro"/>
</dbReference>
<name>A0A658C9W3_SERMA</name>
<sequence>MKRKPLPGFLNNRINERFQERFHTEWQGTHLFKINQNGVNDVILCTNDYLCLCDEESLNVGNHENRMGEKIMSSVFLNETSYQAEVERAFSEFFGSEDSIMCQSGYAANTGLIQAIANENVPIYIDILAHMSLHDGVRLANAKSYAFAHNSVEGARKKIASYGPGVIVVDSVYSTNGSLCPLEDFVALAEETGCVIVVDESHSVGTHGPEGRGIVYALGLTKRVDFVTASLAKTFAGRGGLITCLTLFKDYFQLESHPSLFSSSVMNHDLKWFMDAIEHIKSADEKRERLHAHAKYIRTALADLGYDVSGGSEQIIALEAGSEKNVLSLKNHLEEKGILACTFCYPVTTKKKSKIRMAANANLSENDLDRIVDAFSQFKSNQTSVM</sequence>
<dbReference type="PANTHER" id="PTHR13693">
    <property type="entry name" value="CLASS II AMINOTRANSFERASE/8-AMINO-7-OXONONANOATE SYNTHASE"/>
    <property type="match status" value="1"/>
</dbReference>
<keyword evidence="3" id="KW-0663">Pyridoxal phosphate</keyword>
<reference evidence="5" key="2">
    <citation type="journal article" date="2017" name="PLoS ONE">
        <title>Genomic and phenotypic characterisation of fluoroquinolone resistance mechanisms in Enterobacteriaceae in Durban, South Africa.</title>
        <authorList>
            <person name="Osei Sekyere J."/>
            <person name="Amoako D.G."/>
        </authorList>
    </citation>
    <scope>NUCLEOTIDE SEQUENCE</scope>
    <source>
        <strain evidence="5">945174350</strain>
    </source>
</reference>
<dbReference type="GO" id="GO:0008710">
    <property type="term" value="F:8-amino-7-oxononanoate synthase activity"/>
    <property type="evidence" value="ECO:0007669"/>
    <property type="project" value="TreeGrafter"/>
</dbReference>
<dbReference type="InterPro" id="IPR050087">
    <property type="entry name" value="AON_synthase_class-II"/>
</dbReference>
<evidence type="ECO:0000256" key="3">
    <source>
        <dbReference type="ARBA" id="ARBA00022898"/>
    </source>
</evidence>
<comment type="caution">
    <text evidence="5">The sequence shown here is derived from an EMBL/GenBank/DDBJ whole genome shotgun (WGS) entry which is preliminary data.</text>
</comment>
<organism evidence="5 7">
    <name type="scientific">Serratia marcescens</name>
    <dbReference type="NCBI Taxonomy" id="615"/>
    <lineage>
        <taxon>Bacteria</taxon>
        <taxon>Pseudomonadati</taxon>
        <taxon>Pseudomonadota</taxon>
        <taxon>Gammaproteobacteria</taxon>
        <taxon>Enterobacterales</taxon>
        <taxon>Yersiniaceae</taxon>
        <taxon>Serratia</taxon>
    </lineage>
</organism>
<feature type="domain" description="Aminotransferase class I/classII large" evidence="4">
    <location>
        <begin position="42"/>
        <end position="375"/>
    </location>
</feature>